<evidence type="ECO:0000313" key="1">
    <source>
        <dbReference type="EMBL" id="AUT75579.1"/>
    </source>
</evidence>
<evidence type="ECO:0000313" key="2">
    <source>
        <dbReference type="Proteomes" id="UP000236649"/>
    </source>
</evidence>
<dbReference type="KEGG" id="phs:C2L64_45250"/>
<proteinExistence type="predicted"/>
<name>A0AAN1MQF2_9BURK</name>
<sequence length="101" mass="11358">MPHRGTCAQPFKQTVTAAFLPEKHGHWNGQIRGKNVPGDRFVGGFPNLFHRDTLDPDVMCGTLLLNHSAATFQWFETFLQFNEQTTGAQPAPWSAETFARK</sequence>
<accession>A0AAN1MQF2</accession>
<gene>
    <name evidence="1" type="ORF">C2L64_45250</name>
</gene>
<organism evidence="1 2">
    <name type="scientific">Paraburkholderia hospita</name>
    <dbReference type="NCBI Taxonomy" id="169430"/>
    <lineage>
        <taxon>Bacteria</taxon>
        <taxon>Pseudomonadati</taxon>
        <taxon>Pseudomonadota</taxon>
        <taxon>Betaproteobacteria</taxon>
        <taxon>Burkholderiales</taxon>
        <taxon>Burkholderiaceae</taxon>
        <taxon>Paraburkholderia</taxon>
    </lineage>
</organism>
<dbReference type="Proteomes" id="UP000236649">
    <property type="component" value="Chromosome 4"/>
</dbReference>
<protein>
    <submittedName>
        <fullName evidence="1">Uncharacterized protein</fullName>
    </submittedName>
</protein>
<dbReference type="AlphaFoldDB" id="A0AAN1MQF2"/>
<reference evidence="1 2" key="1">
    <citation type="submission" date="2018-01" db="EMBL/GenBank/DDBJ databases">
        <title>Species boundaries and ecological features among Paraburkholderia terrae DSMZ17804T, P. hospita DSMZ17164T and P. caribensis DSMZ13236T.</title>
        <authorList>
            <person name="Pratama A.A."/>
        </authorList>
    </citation>
    <scope>NUCLEOTIDE SEQUENCE [LARGE SCALE GENOMIC DNA]</scope>
    <source>
        <strain evidence="1 2">DSM 17164</strain>
    </source>
</reference>
<dbReference type="EMBL" id="CP026108">
    <property type="protein sequence ID" value="AUT75579.1"/>
    <property type="molecule type" value="Genomic_DNA"/>
</dbReference>